<organism evidence="2 3">
    <name type="scientific">Kyrpidia spormannii</name>
    <dbReference type="NCBI Taxonomy" id="2055160"/>
    <lineage>
        <taxon>Bacteria</taxon>
        <taxon>Bacillati</taxon>
        <taxon>Bacillota</taxon>
        <taxon>Bacilli</taxon>
        <taxon>Bacillales</taxon>
        <taxon>Alicyclobacillaceae</taxon>
        <taxon>Kyrpidia</taxon>
    </lineage>
</organism>
<accession>A0A2K8N5U1</accession>
<dbReference type="EMBL" id="CP024955">
    <property type="protein sequence ID" value="ATY84696.1"/>
    <property type="molecule type" value="Genomic_DNA"/>
</dbReference>
<proteinExistence type="predicted"/>
<dbReference type="OrthoDB" id="9806457at2"/>
<name>A0A2K8N5U1_9BACL</name>
<dbReference type="InterPro" id="IPR003111">
    <property type="entry name" value="Lon_prtase_N"/>
</dbReference>
<dbReference type="InterPro" id="IPR046336">
    <property type="entry name" value="Lon_prtase_N_sf"/>
</dbReference>
<gene>
    <name evidence="2" type="ORF">CVV65_06945</name>
</gene>
<evidence type="ECO:0000259" key="1">
    <source>
        <dbReference type="PROSITE" id="PS51787"/>
    </source>
</evidence>
<dbReference type="SMART" id="SM00464">
    <property type="entry name" value="LON"/>
    <property type="match status" value="1"/>
</dbReference>
<dbReference type="RefSeq" id="WP_100667510.1">
    <property type="nucleotide sequence ID" value="NZ_CP024955.1"/>
</dbReference>
<dbReference type="Pfam" id="PF02190">
    <property type="entry name" value="LON_substr_bdg"/>
    <property type="match status" value="1"/>
</dbReference>
<keyword evidence="3" id="KW-1185">Reference proteome</keyword>
<dbReference type="PANTHER" id="PTHR46732">
    <property type="entry name" value="ATP-DEPENDENT PROTEASE LA (LON) DOMAIN PROTEIN"/>
    <property type="match status" value="1"/>
</dbReference>
<evidence type="ECO:0000313" key="2">
    <source>
        <dbReference type="EMBL" id="ATY84696.1"/>
    </source>
</evidence>
<protein>
    <submittedName>
        <fullName evidence="2">Peptidase S16</fullName>
    </submittedName>
</protein>
<dbReference type="KEGG" id="kyr:CVV65_06945"/>
<sequence>MEWFDLPLFPLHTVLFPRQTLALHVFERRYRTMIEWCLMQRVPFGVTLIQSGDEVGDEAVPHRVGTTAWIQEVTQFADGRMSVKVTGRQRFRVLYSAYDGPCLTARVQPLYDVEEPFREIEALVARVRAQFHHYNAARRPQNQTSWHIPRDPARLTWLVAGTLELDIMERQRLLASGRASERLLILSSWLEQALHQTSRSEPGGGRCG</sequence>
<dbReference type="AlphaFoldDB" id="A0A2K8N5U1"/>
<feature type="domain" description="Lon N-terminal" evidence="1">
    <location>
        <begin position="6"/>
        <end position="194"/>
    </location>
</feature>
<dbReference type="InterPro" id="IPR015947">
    <property type="entry name" value="PUA-like_sf"/>
</dbReference>
<dbReference type="PROSITE" id="PS51787">
    <property type="entry name" value="LON_N"/>
    <property type="match status" value="1"/>
</dbReference>
<reference evidence="3" key="1">
    <citation type="submission" date="2017-11" db="EMBL/GenBank/DDBJ databases">
        <title>Complete Genome Sequence of Kyrpidia sp. Strain EA-1, a thermophilic, hydrogen-oxidizing Bacterium, isolated from the Azores.</title>
        <authorList>
            <person name="Reiner J.E."/>
            <person name="Lapp C.J."/>
            <person name="Bunk B."/>
            <person name="Gescher J."/>
        </authorList>
    </citation>
    <scope>NUCLEOTIDE SEQUENCE [LARGE SCALE GENOMIC DNA]</scope>
    <source>
        <strain evidence="3">EA-1</strain>
    </source>
</reference>
<dbReference type="Gene3D" id="2.30.130.40">
    <property type="entry name" value="LON domain-like"/>
    <property type="match status" value="1"/>
</dbReference>
<evidence type="ECO:0000313" key="3">
    <source>
        <dbReference type="Proteomes" id="UP000231932"/>
    </source>
</evidence>
<dbReference type="Proteomes" id="UP000231932">
    <property type="component" value="Chromosome"/>
</dbReference>
<dbReference type="SUPFAM" id="SSF88697">
    <property type="entry name" value="PUA domain-like"/>
    <property type="match status" value="1"/>
</dbReference>
<dbReference type="PANTHER" id="PTHR46732:SF8">
    <property type="entry name" value="ATP-DEPENDENT PROTEASE LA (LON) DOMAIN PROTEIN"/>
    <property type="match status" value="1"/>
</dbReference>
<dbReference type="Gene3D" id="1.20.58.1480">
    <property type="match status" value="1"/>
</dbReference>